<accession>A0A182PN42</accession>
<dbReference type="Gene3D" id="1.10.510.10">
    <property type="entry name" value="Transferase(Phosphotransferase) domain 1"/>
    <property type="match status" value="1"/>
</dbReference>
<name>A0A182PN42_9DIPT</name>
<reference evidence="3" key="1">
    <citation type="submission" date="2013-03" db="EMBL/GenBank/DDBJ databases">
        <title>The Genome Sequence of Anopheles epiroticus epiroticus2.</title>
        <authorList>
            <consortium name="The Broad Institute Genomics Platform"/>
            <person name="Neafsey D.E."/>
            <person name="Howell P."/>
            <person name="Walker B."/>
            <person name="Young S.K."/>
            <person name="Zeng Q."/>
            <person name="Gargeya S."/>
            <person name="Fitzgerald M."/>
            <person name="Haas B."/>
            <person name="Abouelleil A."/>
            <person name="Allen A.W."/>
            <person name="Alvarado L."/>
            <person name="Arachchi H.M."/>
            <person name="Berlin A.M."/>
            <person name="Chapman S.B."/>
            <person name="Gainer-Dewar J."/>
            <person name="Goldberg J."/>
            <person name="Griggs A."/>
            <person name="Gujja S."/>
            <person name="Hansen M."/>
            <person name="Howarth C."/>
            <person name="Imamovic A."/>
            <person name="Ireland A."/>
            <person name="Larimer J."/>
            <person name="McCowan C."/>
            <person name="Murphy C."/>
            <person name="Pearson M."/>
            <person name="Poon T.W."/>
            <person name="Priest M."/>
            <person name="Roberts A."/>
            <person name="Saif S."/>
            <person name="Shea T."/>
            <person name="Sisk P."/>
            <person name="Sykes S."/>
            <person name="Wortman J."/>
            <person name="Nusbaum C."/>
            <person name="Birren B."/>
        </authorList>
    </citation>
    <scope>NUCLEOTIDE SEQUENCE [LARGE SCALE GENOMIC DNA]</scope>
    <source>
        <strain evidence="3">Epiroticus2</strain>
    </source>
</reference>
<evidence type="ECO:0000313" key="3">
    <source>
        <dbReference type="Proteomes" id="UP000075885"/>
    </source>
</evidence>
<keyword evidence="3" id="KW-1185">Reference proteome</keyword>
<proteinExistence type="predicted"/>
<evidence type="ECO:0000313" key="2">
    <source>
        <dbReference type="EnsemblMetazoa" id="AEPI008366-PA"/>
    </source>
</evidence>
<dbReference type="VEuPathDB" id="VectorBase:AEPI008366"/>
<dbReference type="InterPro" id="IPR011009">
    <property type="entry name" value="Kinase-like_dom_sf"/>
</dbReference>
<dbReference type="Proteomes" id="UP000075885">
    <property type="component" value="Unassembled WGS sequence"/>
</dbReference>
<dbReference type="STRING" id="199890.A0A182PN42"/>
<reference evidence="2" key="2">
    <citation type="submission" date="2020-05" db="UniProtKB">
        <authorList>
            <consortium name="EnsemblMetazoa"/>
        </authorList>
    </citation>
    <scope>IDENTIFICATION</scope>
    <source>
        <strain evidence="2">Epiroticus2</strain>
    </source>
</reference>
<sequence length="105" mass="12249">MDPAQHTGVSPAQRGYGSTAIGSIGPTDRLLPPSVDRLPPEGRDLLQRLLRPDPRERLRSLLQLQRIALYQHYRWDDVRNRKIRPRDLFDDQCLLQEDDILFTDF</sequence>
<evidence type="ECO:0000256" key="1">
    <source>
        <dbReference type="SAM" id="MobiDB-lite"/>
    </source>
</evidence>
<dbReference type="EnsemblMetazoa" id="AEPI008366-RA">
    <property type="protein sequence ID" value="AEPI008366-PA"/>
    <property type="gene ID" value="AEPI008366"/>
</dbReference>
<organism evidence="2 3">
    <name type="scientific">Anopheles epiroticus</name>
    <dbReference type="NCBI Taxonomy" id="199890"/>
    <lineage>
        <taxon>Eukaryota</taxon>
        <taxon>Metazoa</taxon>
        <taxon>Ecdysozoa</taxon>
        <taxon>Arthropoda</taxon>
        <taxon>Hexapoda</taxon>
        <taxon>Insecta</taxon>
        <taxon>Pterygota</taxon>
        <taxon>Neoptera</taxon>
        <taxon>Endopterygota</taxon>
        <taxon>Diptera</taxon>
        <taxon>Nematocera</taxon>
        <taxon>Culicoidea</taxon>
        <taxon>Culicidae</taxon>
        <taxon>Anophelinae</taxon>
        <taxon>Anopheles</taxon>
    </lineage>
</organism>
<feature type="region of interest" description="Disordered" evidence="1">
    <location>
        <begin position="1"/>
        <end position="37"/>
    </location>
</feature>
<evidence type="ECO:0008006" key="4">
    <source>
        <dbReference type="Google" id="ProtNLM"/>
    </source>
</evidence>
<dbReference type="AlphaFoldDB" id="A0A182PN42"/>
<dbReference type="SUPFAM" id="SSF56112">
    <property type="entry name" value="Protein kinase-like (PK-like)"/>
    <property type="match status" value="1"/>
</dbReference>
<protein>
    <recommendedName>
        <fullName evidence="4">Protein kinase domain-containing protein</fullName>
    </recommendedName>
</protein>